<evidence type="ECO:0000313" key="10">
    <source>
        <dbReference type="Proteomes" id="UP000243359"/>
    </source>
</evidence>
<dbReference type="SUPFAM" id="SSF52151">
    <property type="entry name" value="FabD/lysophospholipase-like"/>
    <property type="match status" value="1"/>
</dbReference>
<protein>
    <recommendedName>
        <fullName evidence="2 6">Malonyl CoA-acyl carrier protein transacylase</fullName>
        <ecNumber evidence="1 6">2.3.1.39</ecNumber>
    </recommendedName>
</protein>
<evidence type="ECO:0000256" key="5">
    <source>
        <dbReference type="ARBA" id="ARBA00048462"/>
    </source>
</evidence>
<dbReference type="EMBL" id="LT629751">
    <property type="protein sequence ID" value="SDR95378.1"/>
    <property type="molecule type" value="Genomic_DNA"/>
</dbReference>
<dbReference type="Pfam" id="PF00698">
    <property type="entry name" value="Acyl_transf_1"/>
    <property type="match status" value="1"/>
</dbReference>
<dbReference type="GO" id="GO:0005829">
    <property type="term" value="C:cytosol"/>
    <property type="evidence" value="ECO:0007669"/>
    <property type="project" value="TreeGrafter"/>
</dbReference>
<feature type="active site" evidence="7">
    <location>
        <position position="195"/>
    </location>
</feature>
<dbReference type="STRING" id="1392877.SAMN05216221_0737"/>
<dbReference type="EC" id="2.3.1.39" evidence="1 6"/>
<feature type="domain" description="Malonyl-CoA:ACP transacylase (MAT)" evidence="8">
    <location>
        <begin position="6"/>
        <end position="306"/>
    </location>
</feature>
<dbReference type="Gene3D" id="3.40.366.10">
    <property type="entry name" value="Malonyl-Coenzyme A Acyl Carrier Protein, domain 2"/>
    <property type="match status" value="1"/>
</dbReference>
<evidence type="ECO:0000256" key="6">
    <source>
        <dbReference type="PIRNR" id="PIRNR000446"/>
    </source>
</evidence>
<dbReference type="OrthoDB" id="9808564at2"/>
<dbReference type="GO" id="GO:0006633">
    <property type="term" value="P:fatty acid biosynthetic process"/>
    <property type="evidence" value="ECO:0007669"/>
    <property type="project" value="TreeGrafter"/>
</dbReference>
<dbReference type="RefSeq" id="WP_090347665.1">
    <property type="nucleotide sequence ID" value="NZ_LT629751.1"/>
</dbReference>
<sequence length="311" mass="32627">MSSLFAFPGQGAQQPGMLHQLPDAPEVAACLREAGAVLDEDVLALDSEKALRSTRAVQLCLLLAGVSCARLLMARGARPDYVAGLSIGAWAAAVSAGALQFADAVRLVALRGELMERAWPSGYGMTAILGLERAVVEGLLAEVHGADSPVYLANVNSANQLVIAGSEAAMAAVGARARILGAGAVKRLAVSVPSHCALLDAPAAQLAAAFAQVEVRRPALRYLSSSSARLVMEPSALRDDLAFNMCRLVDWQGTLRNAYERGVRLHIELPPGTVLSGLARRVLRQGTVAAFQGARLDTLDALLREEGCADR</sequence>
<keyword evidence="10" id="KW-1185">Reference proteome</keyword>
<evidence type="ECO:0000256" key="7">
    <source>
        <dbReference type="PIRSR" id="PIRSR000446-1"/>
    </source>
</evidence>
<dbReference type="SUPFAM" id="SSF55048">
    <property type="entry name" value="Probable ACP-binding domain of malonyl-CoA ACP transacylase"/>
    <property type="match status" value="1"/>
</dbReference>
<dbReference type="GO" id="GO:0004314">
    <property type="term" value="F:[acyl-carrier-protein] S-malonyltransferase activity"/>
    <property type="evidence" value="ECO:0007669"/>
    <property type="project" value="UniProtKB-EC"/>
</dbReference>
<dbReference type="InterPro" id="IPR024925">
    <property type="entry name" value="Malonyl_CoA-ACP_transAc"/>
</dbReference>
<dbReference type="PIRSF" id="PIRSF000446">
    <property type="entry name" value="Mct"/>
    <property type="match status" value="1"/>
</dbReference>
<dbReference type="SMART" id="SM00827">
    <property type="entry name" value="PKS_AT"/>
    <property type="match status" value="1"/>
</dbReference>
<dbReference type="InterPro" id="IPR017554">
    <property type="entry name" value="Malonate_deCOase_MdcHsu"/>
</dbReference>
<dbReference type="PANTHER" id="PTHR42681:SF1">
    <property type="entry name" value="MALONYL-COA-ACYL CARRIER PROTEIN TRANSACYLASE, MITOCHONDRIAL"/>
    <property type="match status" value="1"/>
</dbReference>
<feature type="active site" evidence="7">
    <location>
        <position position="86"/>
    </location>
</feature>
<dbReference type="InterPro" id="IPR001227">
    <property type="entry name" value="Ac_transferase_dom_sf"/>
</dbReference>
<evidence type="ECO:0000256" key="2">
    <source>
        <dbReference type="ARBA" id="ARBA00018953"/>
    </source>
</evidence>
<dbReference type="NCBIfam" id="TIGR03131">
    <property type="entry name" value="malonate_mdcH"/>
    <property type="match status" value="1"/>
</dbReference>
<evidence type="ECO:0000256" key="3">
    <source>
        <dbReference type="ARBA" id="ARBA00022679"/>
    </source>
</evidence>
<proteinExistence type="inferred from homology"/>
<keyword evidence="3 6" id="KW-0808">Transferase</keyword>
<evidence type="ECO:0000259" key="8">
    <source>
        <dbReference type="SMART" id="SM00827"/>
    </source>
</evidence>
<comment type="catalytic activity">
    <reaction evidence="5 6">
        <text>holo-[ACP] + malonyl-CoA = malonyl-[ACP] + CoA</text>
        <dbReference type="Rhea" id="RHEA:41792"/>
        <dbReference type="Rhea" id="RHEA-COMP:9623"/>
        <dbReference type="Rhea" id="RHEA-COMP:9685"/>
        <dbReference type="ChEBI" id="CHEBI:57287"/>
        <dbReference type="ChEBI" id="CHEBI:57384"/>
        <dbReference type="ChEBI" id="CHEBI:64479"/>
        <dbReference type="ChEBI" id="CHEBI:78449"/>
        <dbReference type="EC" id="2.3.1.39"/>
    </reaction>
</comment>
<name>A0A1H1N907_9PSED</name>
<dbReference type="AlphaFoldDB" id="A0A1H1N907"/>
<dbReference type="InterPro" id="IPR016036">
    <property type="entry name" value="Malonyl_transacylase_ACP-bd"/>
</dbReference>
<dbReference type="Proteomes" id="UP000243359">
    <property type="component" value="Chromosome I"/>
</dbReference>
<evidence type="ECO:0000256" key="4">
    <source>
        <dbReference type="ARBA" id="ARBA00023315"/>
    </source>
</evidence>
<keyword evidence="4 6" id="KW-0012">Acyltransferase</keyword>
<dbReference type="InterPro" id="IPR014043">
    <property type="entry name" value="Acyl_transferase_dom"/>
</dbReference>
<organism evidence="9 10">
    <name type="scientific">Pseudomonas oryzae</name>
    <dbReference type="NCBI Taxonomy" id="1392877"/>
    <lineage>
        <taxon>Bacteria</taxon>
        <taxon>Pseudomonadati</taxon>
        <taxon>Pseudomonadota</taxon>
        <taxon>Gammaproteobacteria</taxon>
        <taxon>Pseudomonadales</taxon>
        <taxon>Pseudomonadaceae</taxon>
        <taxon>Pseudomonas</taxon>
    </lineage>
</organism>
<evidence type="ECO:0000256" key="1">
    <source>
        <dbReference type="ARBA" id="ARBA00013258"/>
    </source>
</evidence>
<dbReference type="PANTHER" id="PTHR42681">
    <property type="entry name" value="MALONYL-COA-ACYL CARRIER PROTEIN TRANSACYLASE, MITOCHONDRIAL"/>
    <property type="match status" value="1"/>
</dbReference>
<evidence type="ECO:0000313" key="9">
    <source>
        <dbReference type="EMBL" id="SDR95378.1"/>
    </source>
</evidence>
<dbReference type="InterPro" id="IPR016035">
    <property type="entry name" value="Acyl_Trfase/lysoPLipase"/>
</dbReference>
<reference evidence="10" key="1">
    <citation type="submission" date="2016-10" db="EMBL/GenBank/DDBJ databases">
        <authorList>
            <person name="Varghese N."/>
            <person name="Submissions S."/>
        </authorList>
    </citation>
    <scope>NUCLEOTIDE SEQUENCE [LARGE SCALE GENOMIC DNA]</scope>
    <source>
        <strain evidence="10">KCTC 32247</strain>
    </source>
</reference>
<dbReference type="Gene3D" id="3.30.70.250">
    <property type="entry name" value="Malonyl-CoA ACP transacylase, ACP-binding"/>
    <property type="match status" value="1"/>
</dbReference>
<dbReference type="InterPro" id="IPR050858">
    <property type="entry name" value="Mal-CoA-ACP_Trans/PKS_FabD"/>
</dbReference>
<gene>
    <name evidence="9" type="ORF">SAMN05216221_0737</name>
</gene>
<comment type="similarity">
    <text evidence="6">Belongs to the fabD family.</text>
</comment>
<accession>A0A1H1N907</accession>